<dbReference type="SUPFAM" id="SSF103025">
    <property type="entry name" value="Folate-binding domain"/>
    <property type="match status" value="1"/>
</dbReference>
<feature type="region of interest" description="Disordered" evidence="2">
    <location>
        <begin position="1"/>
        <end position="21"/>
    </location>
</feature>
<feature type="domain" description="Aminomethyltransferase C-terminal" evidence="4">
    <location>
        <begin position="348"/>
        <end position="404"/>
    </location>
</feature>
<dbReference type="Pfam" id="PF08669">
    <property type="entry name" value="GCV_T_C"/>
    <property type="match status" value="1"/>
</dbReference>
<dbReference type="InterPro" id="IPR029043">
    <property type="entry name" value="GcvT/YgfZ_C"/>
</dbReference>
<protein>
    <submittedName>
        <fullName evidence="5">Glycine cleavage system protein T</fullName>
    </submittedName>
</protein>
<dbReference type="RefSeq" id="WP_162448887.1">
    <property type="nucleotide sequence ID" value="NZ_WLZY01000001.1"/>
</dbReference>
<dbReference type="PANTHER" id="PTHR43757:SF2">
    <property type="entry name" value="AMINOMETHYLTRANSFERASE, MITOCHONDRIAL"/>
    <property type="match status" value="1"/>
</dbReference>
<evidence type="ECO:0000256" key="2">
    <source>
        <dbReference type="SAM" id="MobiDB-lite"/>
    </source>
</evidence>
<dbReference type="SUPFAM" id="SSF101790">
    <property type="entry name" value="Aminomethyltransferase beta-barrel domain"/>
    <property type="match status" value="1"/>
</dbReference>
<feature type="compositionally biased region" description="Polar residues" evidence="2">
    <location>
        <begin position="9"/>
        <end position="21"/>
    </location>
</feature>
<sequence>MTDLLGHQFTETTVTEPPVKSTPTSPQILLYPRVRKSPYFWQSRAHGVAMYSVYNHTYHPRHYGDPVAEYWHLLSDVTLWDVGVERQLEISGPDAFDFTNYLVPRDLNKCAVGQCKYVFITAPDGGIINDPILLRVEENRFWLSLADSDVRLWALGLAQAGGWNVQIQEVDVAPVQVQGPRSKDVMVDLFGPSILDMPYYYMRSYTLDGMDVVVSRTGYTGEVGYEIYLYNATANAARLWQAVWQAGQAHNMRVIGPCHIRRIEGGMLSYGCDITLDTNPMEVGYDYRWMVDLDQEADFVGKEALQRIRDNGVSRLMVGLEIDGEPLGSFNDGSMIEPFTVLAPSATHREVIGSVTSACYSPRLERNIGLTMLSLEFTSLGTNVVVETPTGLRAGVVVEKPFVDPRKQTPRS</sequence>
<evidence type="ECO:0000256" key="1">
    <source>
        <dbReference type="PIRSR" id="PIRSR006487-1"/>
    </source>
</evidence>
<dbReference type="Proteomes" id="UP000460435">
    <property type="component" value="Unassembled WGS sequence"/>
</dbReference>
<evidence type="ECO:0000313" key="6">
    <source>
        <dbReference type="Proteomes" id="UP000460435"/>
    </source>
</evidence>
<gene>
    <name evidence="5" type="ORF">F7O44_04225</name>
</gene>
<dbReference type="InterPro" id="IPR013977">
    <property type="entry name" value="GcvT_C"/>
</dbReference>
<reference evidence="5 6" key="1">
    <citation type="submission" date="2019-11" db="EMBL/GenBank/DDBJ databases">
        <authorList>
            <person name="Li X.-J."/>
            <person name="Feng X.-M."/>
        </authorList>
    </citation>
    <scope>NUCLEOTIDE SEQUENCE [LARGE SCALE GENOMIC DNA]</scope>
    <source>
        <strain evidence="5 6">XMNu-373</strain>
    </source>
</reference>
<evidence type="ECO:0000259" key="3">
    <source>
        <dbReference type="Pfam" id="PF01571"/>
    </source>
</evidence>
<keyword evidence="6" id="KW-1185">Reference proteome</keyword>
<dbReference type="Pfam" id="PF01571">
    <property type="entry name" value="GCV_T"/>
    <property type="match status" value="1"/>
</dbReference>
<feature type="binding site" evidence="1">
    <location>
        <position position="226"/>
    </location>
    <ligand>
        <name>substrate</name>
    </ligand>
</feature>
<dbReference type="AlphaFoldDB" id="A0A7K3LZ22"/>
<dbReference type="InterPro" id="IPR028896">
    <property type="entry name" value="GcvT/YgfZ/DmdA"/>
</dbReference>
<dbReference type="InterPro" id="IPR006222">
    <property type="entry name" value="GCVT_N"/>
</dbReference>
<accession>A0A7K3LZ22</accession>
<dbReference type="InterPro" id="IPR027266">
    <property type="entry name" value="TrmE/GcvT-like"/>
</dbReference>
<dbReference type="PANTHER" id="PTHR43757">
    <property type="entry name" value="AMINOMETHYLTRANSFERASE"/>
    <property type="match status" value="1"/>
</dbReference>
<feature type="domain" description="GCVT N-terminal" evidence="3">
    <location>
        <begin position="44"/>
        <end position="294"/>
    </location>
</feature>
<name>A0A7K3LZ22_9ACTN</name>
<evidence type="ECO:0000313" key="5">
    <source>
        <dbReference type="EMBL" id="NDL56275.1"/>
    </source>
</evidence>
<comment type="caution">
    <text evidence="5">The sequence shown here is derived from an EMBL/GenBank/DDBJ whole genome shotgun (WGS) entry which is preliminary data.</text>
</comment>
<dbReference type="PIRSF" id="PIRSF006487">
    <property type="entry name" value="GcvT"/>
    <property type="match status" value="1"/>
</dbReference>
<organism evidence="5 6">
    <name type="scientific">Phytoactinopolyspora mesophila</name>
    <dbReference type="NCBI Taxonomy" id="2650750"/>
    <lineage>
        <taxon>Bacteria</taxon>
        <taxon>Bacillati</taxon>
        <taxon>Actinomycetota</taxon>
        <taxon>Actinomycetes</taxon>
        <taxon>Jiangellales</taxon>
        <taxon>Jiangellaceae</taxon>
        <taxon>Phytoactinopolyspora</taxon>
    </lineage>
</organism>
<proteinExistence type="predicted"/>
<dbReference type="EMBL" id="WLZY01000001">
    <property type="protein sequence ID" value="NDL56275.1"/>
    <property type="molecule type" value="Genomic_DNA"/>
</dbReference>
<evidence type="ECO:0000259" key="4">
    <source>
        <dbReference type="Pfam" id="PF08669"/>
    </source>
</evidence>
<dbReference type="Gene3D" id="3.30.1360.120">
    <property type="entry name" value="Probable tRNA modification gtpase trme, domain 1"/>
    <property type="match status" value="1"/>
</dbReference>